<name>A0A1H0AD98_9EURY</name>
<dbReference type="OrthoDB" id="146654at2157"/>
<keyword evidence="3" id="KW-1185">Reference proteome</keyword>
<keyword evidence="1" id="KW-0812">Transmembrane</keyword>
<proteinExistence type="predicted"/>
<accession>A0A1H0AD98</accession>
<evidence type="ECO:0000313" key="3">
    <source>
        <dbReference type="Proteomes" id="UP000199370"/>
    </source>
</evidence>
<dbReference type="Proteomes" id="UP000199370">
    <property type="component" value="Unassembled WGS sequence"/>
</dbReference>
<dbReference type="EMBL" id="FNIA01000026">
    <property type="protein sequence ID" value="SDN31539.1"/>
    <property type="molecule type" value="Genomic_DNA"/>
</dbReference>
<gene>
    <name evidence="2" type="ORF">SAMN05192554_12639</name>
</gene>
<reference evidence="2 3" key="1">
    <citation type="submission" date="2016-10" db="EMBL/GenBank/DDBJ databases">
        <authorList>
            <person name="de Groot N.N."/>
        </authorList>
    </citation>
    <scope>NUCLEOTIDE SEQUENCE [LARGE SCALE GENOMIC DNA]</scope>
    <source>
        <strain evidence="3">EB21,IBRC-M 10013,KCTC 4048</strain>
    </source>
</reference>
<dbReference type="InterPro" id="IPR058357">
    <property type="entry name" value="DUF8044"/>
</dbReference>
<keyword evidence="1" id="KW-0472">Membrane</keyword>
<feature type="transmembrane region" description="Helical" evidence="1">
    <location>
        <begin position="65"/>
        <end position="86"/>
    </location>
</feature>
<dbReference type="AlphaFoldDB" id="A0A1H0AD98"/>
<dbReference type="Pfam" id="PF26161">
    <property type="entry name" value="DUF8044"/>
    <property type="match status" value="1"/>
</dbReference>
<sequence length="91" mass="10130">MTTARRQRFVSATMGWFLGSALVLALLDSLEYELFFVTALIGFLVVVELTAPLNLTPAWRARLKWLIGLGLLVFAYVVVRRILAILPPGVL</sequence>
<protein>
    <submittedName>
        <fullName evidence="2">Uncharacterized protein</fullName>
    </submittedName>
</protein>
<dbReference type="RefSeq" id="WP_089735872.1">
    <property type="nucleotide sequence ID" value="NZ_FNIA01000026.1"/>
</dbReference>
<dbReference type="STRING" id="996166.SAMN05192554_12639"/>
<keyword evidence="1" id="KW-1133">Transmembrane helix</keyword>
<evidence type="ECO:0000313" key="2">
    <source>
        <dbReference type="EMBL" id="SDN31539.1"/>
    </source>
</evidence>
<organism evidence="2 3">
    <name type="scientific">Haloarchaeobius iranensis</name>
    <dbReference type="NCBI Taxonomy" id="996166"/>
    <lineage>
        <taxon>Archaea</taxon>
        <taxon>Methanobacteriati</taxon>
        <taxon>Methanobacteriota</taxon>
        <taxon>Stenosarchaea group</taxon>
        <taxon>Halobacteria</taxon>
        <taxon>Halobacteriales</taxon>
        <taxon>Halorubellaceae</taxon>
        <taxon>Haloarchaeobius</taxon>
    </lineage>
</organism>
<feature type="transmembrane region" description="Helical" evidence="1">
    <location>
        <begin position="9"/>
        <end position="27"/>
    </location>
</feature>
<evidence type="ECO:0000256" key="1">
    <source>
        <dbReference type="SAM" id="Phobius"/>
    </source>
</evidence>
<feature type="transmembrane region" description="Helical" evidence="1">
    <location>
        <begin position="33"/>
        <end position="53"/>
    </location>
</feature>